<dbReference type="OrthoDB" id="687730at2759"/>
<sequence length="176" mass="18837">MAAASNAGGQLSQNFVVPPRLKLSIVEGPCVGQEFDSDELALITVGRVKRCKLYIKDHTISEKHAEIAWNGQDWLLRDVDTTNGTRVNGAKLEPFSAHVLKGGEHIGFGLTTIASVELEPRTLADISMQLLLQAHIEARCQALEAASTQATADMVRRCHQAMDALAVPPQGAVAGA</sequence>
<keyword evidence="3" id="KW-1185">Reference proteome</keyword>
<dbReference type="Gene3D" id="2.60.200.20">
    <property type="match status" value="1"/>
</dbReference>
<proteinExistence type="predicted"/>
<evidence type="ECO:0000313" key="2">
    <source>
        <dbReference type="EMBL" id="KAG2495699.1"/>
    </source>
</evidence>
<dbReference type="AlphaFoldDB" id="A0A836C1N4"/>
<gene>
    <name evidence="2" type="ORF">HYH03_006299</name>
</gene>
<protein>
    <recommendedName>
        <fullName evidence="1">FHA domain-containing protein</fullName>
    </recommendedName>
</protein>
<accession>A0A836C1N4</accession>
<dbReference type="InterPro" id="IPR000253">
    <property type="entry name" value="FHA_dom"/>
</dbReference>
<comment type="caution">
    <text evidence="2">The sequence shown here is derived from an EMBL/GenBank/DDBJ whole genome shotgun (WGS) entry which is preliminary data.</text>
</comment>
<dbReference type="InterPro" id="IPR050923">
    <property type="entry name" value="Cell_Proc_Reg/RNA_Proc"/>
</dbReference>
<dbReference type="SUPFAM" id="SSF49879">
    <property type="entry name" value="SMAD/FHA domain"/>
    <property type="match status" value="1"/>
</dbReference>
<feature type="domain" description="FHA" evidence="1">
    <location>
        <begin position="43"/>
        <end position="92"/>
    </location>
</feature>
<evidence type="ECO:0000313" key="3">
    <source>
        <dbReference type="Proteomes" id="UP000612055"/>
    </source>
</evidence>
<dbReference type="Proteomes" id="UP000612055">
    <property type="component" value="Unassembled WGS sequence"/>
</dbReference>
<dbReference type="PROSITE" id="PS50006">
    <property type="entry name" value="FHA_DOMAIN"/>
    <property type="match status" value="1"/>
</dbReference>
<organism evidence="2 3">
    <name type="scientific">Edaphochlamys debaryana</name>
    <dbReference type="NCBI Taxonomy" id="47281"/>
    <lineage>
        <taxon>Eukaryota</taxon>
        <taxon>Viridiplantae</taxon>
        <taxon>Chlorophyta</taxon>
        <taxon>core chlorophytes</taxon>
        <taxon>Chlorophyceae</taxon>
        <taxon>CS clade</taxon>
        <taxon>Chlamydomonadales</taxon>
        <taxon>Chlamydomonadales incertae sedis</taxon>
        <taxon>Edaphochlamys</taxon>
    </lineage>
</organism>
<dbReference type="Pfam" id="PF00498">
    <property type="entry name" value="FHA"/>
    <property type="match status" value="1"/>
</dbReference>
<name>A0A836C1N4_9CHLO</name>
<dbReference type="EMBL" id="JAEHOE010000023">
    <property type="protein sequence ID" value="KAG2495699.1"/>
    <property type="molecule type" value="Genomic_DNA"/>
</dbReference>
<dbReference type="PANTHER" id="PTHR23308">
    <property type="entry name" value="NUCLEAR INHIBITOR OF PROTEIN PHOSPHATASE-1"/>
    <property type="match status" value="1"/>
</dbReference>
<dbReference type="SMART" id="SM00240">
    <property type="entry name" value="FHA"/>
    <property type="match status" value="1"/>
</dbReference>
<evidence type="ECO:0000259" key="1">
    <source>
        <dbReference type="PROSITE" id="PS50006"/>
    </source>
</evidence>
<dbReference type="InterPro" id="IPR008984">
    <property type="entry name" value="SMAD_FHA_dom_sf"/>
</dbReference>
<reference evidence="2" key="1">
    <citation type="journal article" date="2020" name="bioRxiv">
        <title>Comparative genomics of Chlamydomonas.</title>
        <authorList>
            <person name="Craig R.J."/>
            <person name="Hasan A.R."/>
            <person name="Ness R.W."/>
            <person name="Keightley P.D."/>
        </authorList>
    </citation>
    <scope>NUCLEOTIDE SEQUENCE</scope>
    <source>
        <strain evidence="2">CCAP 11/70</strain>
    </source>
</reference>